<dbReference type="InterPro" id="IPR000477">
    <property type="entry name" value="RT_dom"/>
</dbReference>
<dbReference type="InterPro" id="IPR008042">
    <property type="entry name" value="Retrotrans_Pao"/>
</dbReference>
<evidence type="ECO:0000259" key="2">
    <source>
        <dbReference type="Pfam" id="PF17921"/>
    </source>
</evidence>
<protein>
    <recommendedName>
        <fullName evidence="4">Integrase zinc-binding domain-containing protein</fullName>
    </recommendedName>
</protein>
<dbReference type="InterPro" id="IPR005312">
    <property type="entry name" value="DUF1759"/>
</dbReference>
<dbReference type="PANTHER" id="PTHR47331">
    <property type="entry name" value="PHD-TYPE DOMAIN-CONTAINING PROTEIN"/>
    <property type="match status" value="1"/>
</dbReference>
<name>A0A8D9F511_9HEMI</name>
<organism evidence="3">
    <name type="scientific">Cacopsylla melanoneura</name>
    <dbReference type="NCBI Taxonomy" id="428564"/>
    <lineage>
        <taxon>Eukaryota</taxon>
        <taxon>Metazoa</taxon>
        <taxon>Ecdysozoa</taxon>
        <taxon>Arthropoda</taxon>
        <taxon>Hexapoda</taxon>
        <taxon>Insecta</taxon>
        <taxon>Pterygota</taxon>
        <taxon>Neoptera</taxon>
        <taxon>Paraneoptera</taxon>
        <taxon>Hemiptera</taxon>
        <taxon>Sternorrhyncha</taxon>
        <taxon>Psylloidea</taxon>
        <taxon>Psyllidae</taxon>
        <taxon>Psyllinae</taxon>
        <taxon>Cacopsylla</taxon>
    </lineage>
</organism>
<dbReference type="Pfam" id="PF05380">
    <property type="entry name" value="Peptidase_A17"/>
    <property type="match status" value="1"/>
</dbReference>
<dbReference type="CDD" id="cd01644">
    <property type="entry name" value="RT_pepA17"/>
    <property type="match status" value="1"/>
</dbReference>
<evidence type="ECO:0000313" key="3">
    <source>
        <dbReference type="EMBL" id="CAG6777177.1"/>
    </source>
</evidence>
<dbReference type="PANTHER" id="PTHR47331:SF5">
    <property type="entry name" value="RIBONUCLEASE H"/>
    <property type="match status" value="1"/>
</dbReference>
<dbReference type="GO" id="GO:0003676">
    <property type="term" value="F:nucleic acid binding"/>
    <property type="evidence" value="ECO:0007669"/>
    <property type="project" value="InterPro"/>
</dbReference>
<dbReference type="Pfam" id="PF17921">
    <property type="entry name" value="Integrase_H2C2"/>
    <property type="match status" value="1"/>
</dbReference>
<dbReference type="EMBL" id="HBUF01604469">
    <property type="protein sequence ID" value="CAG6777177.1"/>
    <property type="molecule type" value="Transcribed_RNA"/>
</dbReference>
<dbReference type="SUPFAM" id="SSF56672">
    <property type="entry name" value="DNA/RNA polymerases"/>
    <property type="match status" value="1"/>
</dbReference>
<dbReference type="InterPro" id="IPR041588">
    <property type="entry name" value="Integrase_H2C2"/>
</dbReference>
<reference evidence="3" key="1">
    <citation type="submission" date="2021-05" db="EMBL/GenBank/DDBJ databases">
        <authorList>
            <person name="Alioto T."/>
            <person name="Alioto T."/>
            <person name="Gomez Garrido J."/>
        </authorList>
    </citation>
    <scope>NUCLEOTIDE SEQUENCE</scope>
</reference>
<proteinExistence type="predicted"/>
<feature type="domain" description="Integrase zinc-binding" evidence="2">
    <location>
        <begin position="1218"/>
        <end position="1271"/>
    </location>
</feature>
<evidence type="ECO:0000259" key="1">
    <source>
        <dbReference type="Pfam" id="PF00078"/>
    </source>
</evidence>
<dbReference type="Pfam" id="PF03564">
    <property type="entry name" value="DUF1759"/>
    <property type="match status" value="1"/>
</dbReference>
<dbReference type="Pfam" id="PF00078">
    <property type="entry name" value="RVT_1"/>
    <property type="match status" value="1"/>
</dbReference>
<evidence type="ECO:0008006" key="4">
    <source>
        <dbReference type="Google" id="ProtNLM"/>
    </source>
</evidence>
<feature type="domain" description="Reverse transcriptase" evidence="1">
    <location>
        <begin position="668"/>
        <end position="779"/>
    </location>
</feature>
<accession>A0A8D9F511</accession>
<dbReference type="InterPro" id="IPR036397">
    <property type="entry name" value="RNaseH_sf"/>
</dbReference>
<dbReference type="GO" id="GO:0071897">
    <property type="term" value="P:DNA biosynthetic process"/>
    <property type="evidence" value="ECO:0007669"/>
    <property type="project" value="UniProtKB-ARBA"/>
</dbReference>
<dbReference type="InterPro" id="IPR043502">
    <property type="entry name" value="DNA/RNA_pol_sf"/>
</dbReference>
<dbReference type="Gene3D" id="3.30.420.10">
    <property type="entry name" value="Ribonuclease H-like superfamily/Ribonuclease H"/>
    <property type="match status" value="1"/>
</dbReference>
<sequence>MSEAKLKLLEARRSQLFGELLSRLKGSALSVCAGIPATGGNYDTIFTSLIDRYQDKRALAAAYMDKIINFSPIKMESRENYQEFLDQVGASVLALKALNIENFSEYLLYYITVKKIDHESVKEFERSILSADGMPQFDELLKFVRNQARLMERVDSGDAQGRATHSKEVFKKSSQNNVQVKPRFPHKSIALVSSKNLCPVCKQDSHALYKCSVFMGLDPSQRVEVVKANRMCFNCLSNTHQAVACPVKTGCKKCGYKHNTMLHLQTYSSVPVTKRQEVTAVQQELHHHQDAGSSHITTLCSSSLEHQRQNTTVLLSTVKVAVQTVVGETILIRMLLDSASMSHFLTVACCKRLGIQAQPMTVGVGGIGGTHSEAKGVTKLTFSSRYDFSVKYNLSEVLVVDKITNALPLCPVDIEQISQIKQARLSDDEFHSPGPIDGLIGAELFSCLIGSKKKIDSPDGPIIMESVLGDIIMGRVPTLQYKQESYNNFCAFIETPPLETIMQRFWTMEEVPVPTQPLSAEDAHCEAFFQSSCKRQVDGSYSIGLPFKVDPQVLGNSFDVAKKRLVNMEKKLESSNSKEIYSKAITEYEREGYAKRLEQFDKKELAYYMPHHAVIRPDRSTTKVRIVFDLSCKTTAGLSLNDILYTGPTLYKSLFDLLISFRMFPIACTADIKKMFLQIHIHQEDRRFQRFVWRDTAEEPVQCFEMERVVFGMRPSPYLAQRVLQQLATDYKHHHPAASRETEQSFYMDDYLSSYLEESDAVSTISELVTMFKKGGFDLTKFASNSQEVLKTVPDELQMLSEVEWGTDPYLKVLGIQWNPKEDTFSFSINLSDTKCTKRNMLSTIARIFDVLGLISPVIITLKLIIKDLWSLKLDWDEEPPIEVQEKWYKIISEFPLLNNIRIARHVSICKDSKVNVVGFCDASERAMGACIYAHVTNPDGSVYVHLVCAKSKVAPMKFVTIPRLELCSALLLTKLLLVIMNVFQAKYEVENTYCFTDSTVSLSWILSEPSKWNTFVANRVAKIQEITPCSNWHHVAGSDNPADVVSRGTSPQEFLNDQHYWQGPDWLSLPIDQWKLSGNIHNPISIMEERKKPTLHVVKKVEDTSNILLKLAERISSWSLLLRTIARVLKFCKILPRGSCTPSDLDCAEERLFQALQSVSFKKDIESLNKGEQCSNALQKLKPFMKDGLLRCGGRLSNASHLAYEYVHPIILPKDHHIVNLLIDYYHIKNFHTGPHLVTAILRKTVWILGCRDIVRRRIRKCNVCFKANPKPNFPIMGNLPSARVEESKAFYHTGVDYAGPFLITMSRKRGVRSQKAYLCLFICLATKAIHLELSSDLSTTTFTLAESGKQGSRVSKHICIRCWEHRSYHMRSSTRSW</sequence>